<sequence length="539" mass="58774">MAPGILYVTMQPKPGLSPDQFHEWYDNEHGPTRLRLPDIFPNGLRYRATDGQAPEFLAVYDVTSMHHLDTERYTTLREHRSAREAEIIGQVEVKRYFYDLLDKREAAGFVPVENLPGDEGLGRVTVAVEIETTAADAAEGEYIKWYTEEHVGMLSNVTGWLRSRLFRASEGEGRKTLLALHDYAPTNGLDGPEHKASMETPRRTSVFERSVASKGRRTYSLFYIFGPAARDLSSLSRLPPGSTGDFSSGDGLTVTVGGSSDASISSYISTSDSLSIPYRLEGSGDADAPTIAFSNSLLTSLHMWDPLVAIIKTARPDLRILRYDSRGRHSVPQPPHAASLDDVTADLVAVLDALRIPRLHALVGVSMGGAACLNFALKHPARLSRLVACDFNAASSPANTQAWKDRIAISREDSSAGLATKLAPITVDRWFHPDTTANKPDTVKWMVDMVSANDVEGFANSCTALWDYDLKPAMPTCDVPSLLVVGEGDGKGALAKVMDGFKALLGPNGAELRVVPNTGHLPMCEEPRVFWDAVASFIT</sequence>
<dbReference type="GO" id="GO:0016787">
    <property type="term" value="F:hydrolase activity"/>
    <property type="evidence" value="ECO:0007669"/>
    <property type="project" value="UniProtKB-KW"/>
</dbReference>
<keyword evidence="1" id="KW-0378">Hydrolase</keyword>
<dbReference type="InterPro" id="IPR011008">
    <property type="entry name" value="Dimeric_a/b-barrel"/>
</dbReference>
<evidence type="ECO:0000313" key="3">
    <source>
        <dbReference type="EMBL" id="KAF4121685.1"/>
    </source>
</evidence>
<dbReference type="SUPFAM" id="SSF54909">
    <property type="entry name" value="Dimeric alpha+beta barrel"/>
    <property type="match status" value="1"/>
</dbReference>
<dbReference type="RefSeq" id="XP_035320337.1">
    <property type="nucleotide sequence ID" value="XM_035463506.1"/>
</dbReference>
<dbReference type="Pfam" id="PF00561">
    <property type="entry name" value="Abhydrolase_1"/>
    <property type="match status" value="1"/>
</dbReference>
<dbReference type="AlphaFoldDB" id="A0A9P5D3D5"/>
<accession>A0A9P5D3D5</accession>
<dbReference type="InterPro" id="IPR050266">
    <property type="entry name" value="AB_hydrolase_sf"/>
</dbReference>
<dbReference type="GO" id="GO:0016020">
    <property type="term" value="C:membrane"/>
    <property type="evidence" value="ECO:0007669"/>
    <property type="project" value="TreeGrafter"/>
</dbReference>
<feature type="domain" description="AB hydrolase-1" evidence="2">
    <location>
        <begin position="296"/>
        <end position="527"/>
    </location>
</feature>
<dbReference type="PANTHER" id="PTHR43798:SF31">
    <property type="entry name" value="AB HYDROLASE SUPERFAMILY PROTEIN YCLE"/>
    <property type="match status" value="1"/>
</dbReference>
<dbReference type="InterPro" id="IPR000073">
    <property type="entry name" value="AB_hydrolase_1"/>
</dbReference>
<dbReference type="OrthoDB" id="2851338at2759"/>
<protein>
    <submittedName>
        <fullName evidence="3">Ndr family</fullName>
    </submittedName>
</protein>
<comment type="caution">
    <text evidence="3">The sequence shown here is derived from an EMBL/GenBank/DDBJ whole genome shotgun (WGS) entry which is preliminary data.</text>
</comment>
<keyword evidence="4" id="KW-1185">Reference proteome</keyword>
<dbReference type="GeneID" id="55967754"/>
<proteinExistence type="predicted"/>
<evidence type="ECO:0000313" key="4">
    <source>
        <dbReference type="Proteomes" id="UP000749293"/>
    </source>
</evidence>
<dbReference type="Gene3D" id="3.40.50.1820">
    <property type="entry name" value="alpha/beta hydrolase"/>
    <property type="match status" value="1"/>
</dbReference>
<organism evidence="3 4">
    <name type="scientific">Geosmithia morbida</name>
    <dbReference type="NCBI Taxonomy" id="1094350"/>
    <lineage>
        <taxon>Eukaryota</taxon>
        <taxon>Fungi</taxon>
        <taxon>Dikarya</taxon>
        <taxon>Ascomycota</taxon>
        <taxon>Pezizomycotina</taxon>
        <taxon>Sordariomycetes</taxon>
        <taxon>Hypocreomycetidae</taxon>
        <taxon>Hypocreales</taxon>
        <taxon>Bionectriaceae</taxon>
        <taxon>Geosmithia</taxon>
    </lineage>
</organism>
<evidence type="ECO:0000256" key="1">
    <source>
        <dbReference type="ARBA" id="ARBA00022801"/>
    </source>
</evidence>
<dbReference type="EMBL" id="JAANYQ010000011">
    <property type="protein sequence ID" value="KAF4121685.1"/>
    <property type="molecule type" value="Genomic_DNA"/>
</dbReference>
<reference evidence="3" key="1">
    <citation type="submission" date="2020-03" db="EMBL/GenBank/DDBJ databases">
        <title>Site-based positive gene gene selection in Geosmithia morbida across the United States reveals a broad range of putative effectors and factors for local host and environmental adapation.</title>
        <authorList>
            <person name="Onufrak A."/>
            <person name="Murdoch R.W."/>
            <person name="Gazis R."/>
            <person name="Huff M."/>
            <person name="Staton M."/>
            <person name="Klingeman W."/>
            <person name="Hadziabdic D."/>
        </authorList>
    </citation>
    <scope>NUCLEOTIDE SEQUENCE</scope>
    <source>
        <strain evidence="3">1262</strain>
    </source>
</reference>
<evidence type="ECO:0000259" key="2">
    <source>
        <dbReference type="Pfam" id="PF00561"/>
    </source>
</evidence>
<dbReference type="Proteomes" id="UP000749293">
    <property type="component" value="Unassembled WGS sequence"/>
</dbReference>
<gene>
    <name evidence="3" type="ORF">GMORB2_1524</name>
</gene>
<name>A0A9P5D3D5_9HYPO</name>
<dbReference type="SUPFAM" id="SSF53474">
    <property type="entry name" value="alpha/beta-Hydrolases"/>
    <property type="match status" value="1"/>
</dbReference>
<dbReference type="InterPro" id="IPR029058">
    <property type="entry name" value="AB_hydrolase_fold"/>
</dbReference>
<dbReference type="PANTHER" id="PTHR43798">
    <property type="entry name" value="MONOACYLGLYCEROL LIPASE"/>
    <property type="match status" value="1"/>
</dbReference>